<comment type="caution">
    <text evidence="9">The sequence shown here is derived from an EMBL/GenBank/DDBJ whole genome shotgun (WGS) entry which is preliminary data.</text>
</comment>
<dbReference type="SMART" id="SM00862">
    <property type="entry name" value="Trans_reg_C"/>
    <property type="match status" value="1"/>
</dbReference>
<dbReference type="EMBL" id="JAATEJ010000029">
    <property type="protein sequence ID" value="NJP47346.1"/>
    <property type="molecule type" value="Genomic_DNA"/>
</dbReference>
<feature type="domain" description="OmpR/PhoB-type" evidence="8">
    <location>
        <begin position="1"/>
        <end position="100"/>
    </location>
</feature>
<dbReference type="Pfam" id="PF00486">
    <property type="entry name" value="Trans_reg_C"/>
    <property type="match status" value="1"/>
</dbReference>
<sequence>MEFGVLGPLRVRDADRDHTPTAPKQRQLLSLLLLDAGNVVPASRCVAELWGGAPPSSAAATLQSYVLSLRRMLAAMPSVGSAAAARRLLETRENGYSLVVPVDALDLGRFRALARRGSALMHRDDRGASRLLGMALELWQGPALAGVPAGPVLEQQLAVLHEELLSVRTQRIDADLSLGRHRELLAELAGLAANEPSEEYVQAQYMLALHRSGRRAQALETMERLRRVLRDELGLEPSPWVENLHRAMLDDADGAADGALPRQPGPGWVTPPVP</sequence>
<evidence type="ECO:0000256" key="6">
    <source>
        <dbReference type="PROSITE-ProRule" id="PRU01091"/>
    </source>
</evidence>
<organism evidence="9 10">
    <name type="scientific">Actinacidiphila epipremni</name>
    <dbReference type="NCBI Taxonomy" id="2053013"/>
    <lineage>
        <taxon>Bacteria</taxon>
        <taxon>Bacillati</taxon>
        <taxon>Actinomycetota</taxon>
        <taxon>Actinomycetes</taxon>
        <taxon>Kitasatosporales</taxon>
        <taxon>Streptomycetaceae</taxon>
        <taxon>Actinacidiphila</taxon>
    </lineage>
</organism>
<dbReference type="InterPro" id="IPR051677">
    <property type="entry name" value="AfsR-DnrI-RedD_regulator"/>
</dbReference>
<protein>
    <submittedName>
        <fullName evidence="9">AfsR/SARP family transcriptional regulator</fullName>
    </submittedName>
</protein>
<keyword evidence="10" id="KW-1185">Reference proteome</keyword>
<comment type="similarity">
    <text evidence="1">Belongs to the AfsR/DnrI/RedD regulatory family.</text>
</comment>
<gene>
    <name evidence="9" type="ORF">HCN08_28665</name>
</gene>
<dbReference type="RefSeq" id="WP_167986188.1">
    <property type="nucleotide sequence ID" value="NZ_JAATEJ010000029.1"/>
</dbReference>
<dbReference type="InterPro" id="IPR001867">
    <property type="entry name" value="OmpR/PhoB-type_DNA-bd"/>
</dbReference>
<evidence type="ECO:0000259" key="8">
    <source>
        <dbReference type="PROSITE" id="PS51755"/>
    </source>
</evidence>
<evidence type="ECO:0000256" key="7">
    <source>
        <dbReference type="SAM" id="MobiDB-lite"/>
    </source>
</evidence>
<reference evidence="9 10" key="1">
    <citation type="submission" date="2020-03" db="EMBL/GenBank/DDBJ databases">
        <title>WGS of actinomycetes isolated from Thailand.</title>
        <authorList>
            <person name="Thawai C."/>
        </authorList>
    </citation>
    <scope>NUCLEOTIDE SEQUENCE [LARGE SCALE GENOMIC DNA]</scope>
    <source>
        <strain evidence="9 10">PRB2-1</strain>
    </source>
</reference>
<dbReference type="InterPro" id="IPR011990">
    <property type="entry name" value="TPR-like_helical_dom_sf"/>
</dbReference>
<dbReference type="InterPro" id="IPR036388">
    <property type="entry name" value="WH-like_DNA-bd_sf"/>
</dbReference>
<dbReference type="SMART" id="SM01043">
    <property type="entry name" value="BTAD"/>
    <property type="match status" value="1"/>
</dbReference>
<keyword evidence="4 6" id="KW-0238">DNA-binding</keyword>
<feature type="region of interest" description="Disordered" evidence="7">
    <location>
        <begin position="254"/>
        <end position="274"/>
    </location>
</feature>
<dbReference type="InterPro" id="IPR005158">
    <property type="entry name" value="BTAD"/>
</dbReference>
<dbReference type="PANTHER" id="PTHR35807">
    <property type="entry name" value="TRANSCRIPTIONAL REGULATOR REDD-RELATED"/>
    <property type="match status" value="1"/>
</dbReference>
<evidence type="ECO:0000256" key="3">
    <source>
        <dbReference type="ARBA" id="ARBA00023015"/>
    </source>
</evidence>
<dbReference type="Pfam" id="PF03704">
    <property type="entry name" value="BTAD"/>
    <property type="match status" value="1"/>
</dbReference>
<accession>A0ABX0ZVX3</accession>
<dbReference type="Proteomes" id="UP000734511">
    <property type="component" value="Unassembled WGS sequence"/>
</dbReference>
<evidence type="ECO:0000256" key="5">
    <source>
        <dbReference type="ARBA" id="ARBA00023163"/>
    </source>
</evidence>
<evidence type="ECO:0000313" key="9">
    <source>
        <dbReference type="EMBL" id="NJP47346.1"/>
    </source>
</evidence>
<evidence type="ECO:0000256" key="1">
    <source>
        <dbReference type="ARBA" id="ARBA00005820"/>
    </source>
</evidence>
<keyword evidence="5" id="KW-0804">Transcription</keyword>
<dbReference type="SUPFAM" id="SSF46894">
    <property type="entry name" value="C-terminal effector domain of the bipartite response regulators"/>
    <property type="match status" value="1"/>
</dbReference>
<proteinExistence type="inferred from homology"/>
<dbReference type="Gene3D" id="1.10.10.10">
    <property type="entry name" value="Winged helix-like DNA-binding domain superfamily/Winged helix DNA-binding domain"/>
    <property type="match status" value="1"/>
</dbReference>
<dbReference type="SUPFAM" id="SSF48452">
    <property type="entry name" value="TPR-like"/>
    <property type="match status" value="1"/>
</dbReference>
<evidence type="ECO:0000313" key="10">
    <source>
        <dbReference type="Proteomes" id="UP000734511"/>
    </source>
</evidence>
<dbReference type="Gene3D" id="1.25.40.10">
    <property type="entry name" value="Tetratricopeptide repeat domain"/>
    <property type="match status" value="1"/>
</dbReference>
<dbReference type="PROSITE" id="PS51755">
    <property type="entry name" value="OMPR_PHOB"/>
    <property type="match status" value="1"/>
</dbReference>
<keyword evidence="3" id="KW-0805">Transcription regulation</keyword>
<evidence type="ECO:0000256" key="2">
    <source>
        <dbReference type="ARBA" id="ARBA00023012"/>
    </source>
</evidence>
<keyword evidence="2" id="KW-0902">Two-component regulatory system</keyword>
<name>A0ABX0ZVX3_9ACTN</name>
<evidence type="ECO:0000256" key="4">
    <source>
        <dbReference type="ARBA" id="ARBA00023125"/>
    </source>
</evidence>
<dbReference type="InterPro" id="IPR016032">
    <property type="entry name" value="Sig_transdc_resp-reg_C-effctor"/>
</dbReference>
<dbReference type="CDD" id="cd15831">
    <property type="entry name" value="BTAD"/>
    <property type="match status" value="1"/>
</dbReference>
<feature type="DNA-binding region" description="OmpR/PhoB-type" evidence="6">
    <location>
        <begin position="1"/>
        <end position="100"/>
    </location>
</feature>
<dbReference type="PANTHER" id="PTHR35807:SF1">
    <property type="entry name" value="TRANSCRIPTIONAL REGULATOR REDD"/>
    <property type="match status" value="1"/>
</dbReference>